<dbReference type="Proteomes" id="UP001143856">
    <property type="component" value="Unassembled WGS sequence"/>
</dbReference>
<protein>
    <submittedName>
        <fullName evidence="1">Uncharacterized protein</fullName>
    </submittedName>
</protein>
<evidence type="ECO:0000313" key="2">
    <source>
        <dbReference type="Proteomes" id="UP001143856"/>
    </source>
</evidence>
<sequence>MWGGRHPTAEEAEQLTQCFVYEWTQAVRQDAPTLARGTHLPIMASSSNPAQTHSLNTPSTQYQSQAESEIYNLDGPFLVRKVLNQHPKVAGSITCRFLAIPLNAPQASSYDIAQHGHVSHESKDKLIMRVPSQ</sequence>
<comment type="caution">
    <text evidence="1">The sequence shown here is derived from an EMBL/GenBank/DDBJ whole genome shotgun (WGS) entry which is preliminary data.</text>
</comment>
<gene>
    <name evidence="1" type="ORF">NUW58_g10914</name>
</gene>
<dbReference type="EMBL" id="JAPDGR010005692">
    <property type="protein sequence ID" value="KAJ2965285.1"/>
    <property type="molecule type" value="Genomic_DNA"/>
</dbReference>
<evidence type="ECO:0000313" key="1">
    <source>
        <dbReference type="EMBL" id="KAJ2965285.1"/>
    </source>
</evidence>
<name>A0ACC1ME61_9PEZI</name>
<proteinExistence type="predicted"/>
<organism evidence="1 2">
    <name type="scientific">Xylaria curta</name>
    <dbReference type="NCBI Taxonomy" id="42375"/>
    <lineage>
        <taxon>Eukaryota</taxon>
        <taxon>Fungi</taxon>
        <taxon>Dikarya</taxon>
        <taxon>Ascomycota</taxon>
        <taxon>Pezizomycotina</taxon>
        <taxon>Sordariomycetes</taxon>
        <taxon>Xylariomycetidae</taxon>
        <taxon>Xylariales</taxon>
        <taxon>Xylariaceae</taxon>
        <taxon>Xylaria</taxon>
    </lineage>
</organism>
<accession>A0ACC1ME61</accession>
<keyword evidence="2" id="KW-1185">Reference proteome</keyword>
<reference evidence="1" key="1">
    <citation type="submission" date="2022-10" db="EMBL/GenBank/DDBJ databases">
        <title>Genome Sequence of Xylaria curta.</title>
        <authorList>
            <person name="Buettner E."/>
        </authorList>
    </citation>
    <scope>NUCLEOTIDE SEQUENCE</scope>
    <source>
        <strain evidence="1">Babe10</strain>
    </source>
</reference>